<evidence type="ECO:0000313" key="2">
    <source>
        <dbReference type="Proteomes" id="UP001240639"/>
    </source>
</evidence>
<proteinExistence type="predicted"/>
<gene>
    <name evidence="1" type="ORF">Q9K02_01265</name>
</gene>
<evidence type="ECO:0008006" key="3">
    <source>
        <dbReference type="Google" id="ProtNLM"/>
    </source>
</evidence>
<reference evidence="1 2" key="1">
    <citation type="submission" date="2023-08" db="EMBL/GenBank/DDBJ databases">
        <title>genomic of G39.</title>
        <authorList>
            <person name="Wang Y."/>
        </authorList>
    </citation>
    <scope>NUCLEOTIDE SEQUENCE [LARGE SCALE GENOMIC DNA]</scope>
    <source>
        <strain evidence="1 2">G39</strain>
    </source>
</reference>
<comment type="caution">
    <text evidence="1">The sequence shown here is derived from an EMBL/GenBank/DDBJ whole genome shotgun (WGS) entry which is preliminary data.</text>
</comment>
<dbReference type="RefSeq" id="WP_305931242.1">
    <property type="nucleotide sequence ID" value="NZ_JAVAIM010000001.1"/>
</dbReference>
<keyword evidence="2" id="KW-1185">Reference proteome</keyword>
<organism evidence="1 2">
    <name type="scientific">Qipengyuania profundimaris</name>
    <dbReference type="NCBI Taxonomy" id="3067652"/>
    <lineage>
        <taxon>Bacteria</taxon>
        <taxon>Pseudomonadati</taxon>
        <taxon>Pseudomonadota</taxon>
        <taxon>Alphaproteobacteria</taxon>
        <taxon>Sphingomonadales</taxon>
        <taxon>Erythrobacteraceae</taxon>
        <taxon>Qipengyuania</taxon>
    </lineage>
</organism>
<sequence length="254" mass="27965">MSLTFFGRGIVFAILAALAAYGGWAWAVPLARYLVAAQISTQMDLRIAGRTLAYRLERDRPMTFVLSQPADEVKLLAHAAVADPSKASEGAFYTLRVALFDAQGAQIAQYERTLLSGRDDGYLADGRARRFYRAGEQEIWGQDQLVIQDDEPFTRVDVTLEDAENLVAGVDARLYEQRPVSAGDGRAVFLRRSRGERAALTAFSPFPPEMLSESEIANLAGNLWRPVGPVGIEGRDYEALVIYEADRAAEEAES</sequence>
<accession>A0ABT9HKX6</accession>
<dbReference type="Proteomes" id="UP001240639">
    <property type="component" value="Unassembled WGS sequence"/>
</dbReference>
<dbReference type="EMBL" id="JAVAIM010000001">
    <property type="protein sequence ID" value="MDP4573766.1"/>
    <property type="molecule type" value="Genomic_DNA"/>
</dbReference>
<evidence type="ECO:0000313" key="1">
    <source>
        <dbReference type="EMBL" id="MDP4573766.1"/>
    </source>
</evidence>
<protein>
    <recommendedName>
        <fullName evidence="3">DUF3108 domain-containing protein</fullName>
    </recommendedName>
</protein>
<name>A0ABT9HKX6_9SPHN</name>